<feature type="domain" description="PAS" evidence="6">
    <location>
        <begin position="141"/>
        <end position="217"/>
    </location>
</feature>
<feature type="domain" description="EAL" evidence="8">
    <location>
        <begin position="582"/>
        <end position="835"/>
    </location>
</feature>
<evidence type="ECO:0000259" key="9">
    <source>
        <dbReference type="PROSITE" id="PS50887"/>
    </source>
</evidence>
<evidence type="ECO:0000256" key="4">
    <source>
        <dbReference type="ARBA" id="ARBA00022636"/>
    </source>
</evidence>
<dbReference type="GO" id="GO:0005886">
    <property type="term" value="C:plasma membrane"/>
    <property type="evidence" value="ECO:0007669"/>
    <property type="project" value="UniProtKB-SubCell"/>
</dbReference>
<dbReference type="CDD" id="cd01949">
    <property type="entry name" value="GGDEF"/>
    <property type="match status" value="1"/>
</dbReference>
<dbReference type="InterPro" id="IPR001633">
    <property type="entry name" value="EAL_dom"/>
</dbReference>
<dbReference type="PANTHER" id="PTHR44757:SF2">
    <property type="entry name" value="BIOFILM ARCHITECTURE MAINTENANCE PROTEIN MBAA"/>
    <property type="match status" value="1"/>
</dbReference>
<dbReference type="FunFam" id="3.30.70.270:FF:000001">
    <property type="entry name" value="Diguanylate cyclase domain protein"/>
    <property type="match status" value="1"/>
</dbReference>
<dbReference type="Proteomes" id="UP000557193">
    <property type="component" value="Unassembled WGS sequence"/>
</dbReference>
<dbReference type="Pfam" id="PF00563">
    <property type="entry name" value="EAL"/>
    <property type="match status" value="1"/>
</dbReference>
<sequence>MSHDLSATPTLPSLPSELAPALMADLPQGVFITNHLQQVVMANAALLNTCGLSEAMLIGKPGDFLLHPLSNPQQHAAILAALAGEASFQGELCQQRPSGELYWAELHLVPLHTATGAFSHCLGTLHDISIRKQIELELQASEQRYLDLIEHIPAGVVVHGAHSEILQANARACDLLGLSLEQMRGLEAIDPQWQFLKPDGTPMALEDYPVNQVLRDRLRVQNLVVGVKRNDATGLVWAMCNAFPVLDNGGQLSEVVVCFTEVTDLKRTEQALRKSEERLRLVLLGSNDAPWDWDLQSQSVYYAPRWWQMIGLAVEEQPPTIALWDSLLHPDDKQRVDASLVRILGSSVQSFELEFRLRHKEGHYVPLLSRGFILRDEDGTALRVSGTNTDLTERKLAEERIHQLAYFDALTELPNRRLLMEQLRKALLGCARHQRQGALLFIDLDNFKALNDTLGHDMGDHLLQQVAQRLRDSVREVDTVARLGGDEFVVMLEDLSEQPQETALQAEMVGQKILAELNRPYSLRERPYHSTPSIGIALFDQHTAGLDELLKQADVAMYQAKAEGRNTLRFFDPSMQASVDRRVALEQDLRDGLQRGELLIYCQPQVNVAEQITGGEILVRWNSPSRGMVSPAEFIPLAEATGLILPLGEFVLRQACQHLAAWAREPALANITLAVNVSAQQMHEDFFVEQVLGILLETGANPQRLKLELTESLLAKNIDDIIAKMNRLRSHGISFSLDDFGTGYSSLSYLNRFPLEQLKIDQSFVRDAVIEPGNADIARVIIALADKLQLKVIAEGVETAEQRQFLLDNGCQHFQGFLFGRPMPMDEFTARCQQA</sequence>
<dbReference type="PROSITE" id="PS50887">
    <property type="entry name" value="GGDEF"/>
    <property type="match status" value="1"/>
</dbReference>
<feature type="domain" description="GGDEF" evidence="9">
    <location>
        <begin position="435"/>
        <end position="573"/>
    </location>
</feature>
<feature type="domain" description="PAC" evidence="7">
    <location>
        <begin position="221"/>
        <end position="274"/>
    </location>
</feature>
<feature type="domain" description="PAC" evidence="7">
    <location>
        <begin position="88"/>
        <end position="140"/>
    </location>
</feature>
<dbReference type="InterPro" id="IPR052155">
    <property type="entry name" value="Biofilm_reg_signaling"/>
</dbReference>
<dbReference type="SMART" id="SM00086">
    <property type="entry name" value="PAC"/>
    <property type="match status" value="3"/>
</dbReference>
<evidence type="ECO:0000256" key="5">
    <source>
        <dbReference type="ARBA" id="ARBA00051114"/>
    </source>
</evidence>
<dbReference type="InterPro" id="IPR035965">
    <property type="entry name" value="PAS-like_dom_sf"/>
</dbReference>
<evidence type="ECO:0000259" key="6">
    <source>
        <dbReference type="PROSITE" id="PS50112"/>
    </source>
</evidence>
<protein>
    <recommendedName>
        <fullName evidence="3">cyclic-guanylate-specific phosphodiesterase</fullName>
        <ecNumber evidence="3">3.1.4.52</ecNumber>
    </recommendedName>
</protein>
<dbReference type="Pfam" id="PF00990">
    <property type="entry name" value="GGDEF"/>
    <property type="match status" value="1"/>
</dbReference>
<evidence type="ECO:0000259" key="8">
    <source>
        <dbReference type="PROSITE" id="PS50883"/>
    </source>
</evidence>
<dbReference type="GO" id="GO:0071111">
    <property type="term" value="F:cyclic-guanylate-specific phosphodiesterase activity"/>
    <property type="evidence" value="ECO:0007669"/>
    <property type="project" value="UniProtKB-EC"/>
</dbReference>
<dbReference type="Gene3D" id="3.30.70.270">
    <property type="match status" value="1"/>
</dbReference>
<dbReference type="PROSITE" id="PS50883">
    <property type="entry name" value="EAL"/>
    <property type="match status" value="1"/>
</dbReference>
<reference evidence="10 11" key="1">
    <citation type="submission" date="2020-08" db="EMBL/GenBank/DDBJ databases">
        <title>Functional genomics of gut bacteria from endangered species of beetles.</title>
        <authorList>
            <person name="Carlos-Shanley C."/>
        </authorList>
    </citation>
    <scope>NUCLEOTIDE SEQUENCE [LARGE SCALE GENOMIC DNA]</scope>
    <source>
        <strain evidence="10 11">S00202</strain>
    </source>
</reference>
<evidence type="ECO:0000259" key="7">
    <source>
        <dbReference type="PROSITE" id="PS50113"/>
    </source>
</evidence>
<gene>
    <name evidence="10" type="ORF">HNP49_002644</name>
</gene>
<dbReference type="InterPro" id="IPR013655">
    <property type="entry name" value="PAS_fold_3"/>
</dbReference>
<dbReference type="InterPro" id="IPR035919">
    <property type="entry name" value="EAL_sf"/>
</dbReference>
<comment type="catalytic activity">
    <reaction evidence="5">
        <text>3',3'-c-di-GMP + H2O = 5'-phosphoguanylyl(3'-&gt;5')guanosine + H(+)</text>
        <dbReference type="Rhea" id="RHEA:24902"/>
        <dbReference type="ChEBI" id="CHEBI:15377"/>
        <dbReference type="ChEBI" id="CHEBI:15378"/>
        <dbReference type="ChEBI" id="CHEBI:58754"/>
        <dbReference type="ChEBI" id="CHEBI:58805"/>
        <dbReference type="EC" id="3.1.4.52"/>
    </reaction>
    <physiologicalReaction direction="left-to-right" evidence="5">
        <dbReference type="Rhea" id="RHEA:24903"/>
    </physiologicalReaction>
</comment>
<dbReference type="Gene3D" id="3.20.20.450">
    <property type="entry name" value="EAL domain"/>
    <property type="match status" value="1"/>
</dbReference>
<dbReference type="SUPFAM" id="SSF55785">
    <property type="entry name" value="PYP-like sensor domain (PAS domain)"/>
    <property type="match status" value="3"/>
</dbReference>
<evidence type="ECO:0000256" key="1">
    <source>
        <dbReference type="ARBA" id="ARBA00001946"/>
    </source>
</evidence>
<feature type="domain" description="PAS" evidence="6">
    <location>
        <begin position="275"/>
        <end position="347"/>
    </location>
</feature>
<dbReference type="CDD" id="cd00130">
    <property type="entry name" value="PAS"/>
    <property type="match status" value="3"/>
</dbReference>
<evidence type="ECO:0000256" key="2">
    <source>
        <dbReference type="ARBA" id="ARBA00004533"/>
    </source>
</evidence>
<dbReference type="NCBIfam" id="TIGR00254">
    <property type="entry name" value="GGDEF"/>
    <property type="match status" value="1"/>
</dbReference>
<dbReference type="InterPro" id="IPR029787">
    <property type="entry name" value="Nucleotide_cyclase"/>
</dbReference>
<dbReference type="SMART" id="SM00091">
    <property type="entry name" value="PAS"/>
    <property type="match status" value="3"/>
</dbReference>
<dbReference type="GO" id="GO:0071732">
    <property type="term" value="P:cellular response to nitric oxide"/>
    <property type="evidence" value="ECO:0007669"/>
    <property type="project" value="UniProtKB-ARBA"/>
</dbReference>
<dbReference type="EMBL" id="JACHLL010000004">
    <property type="protein sequence ID" value="MBB6342462.1"/>
    <property type="molecule type" value="Genomic_DNA"/>
</dbReference>
<dbReference type="PROSITE" id="PS50112">
    <property type="entry name" value="PAS"/>
    <property type="match status" value="2"/>
</dbReference>
<dbReference type="InterPro" id="IPR000160">
    <property type="entry name" value="GGDEF_dom"/>
</dbReference>
<comment type="caution">
    <text evidence="10">The sequence shown here is derived from an EMBL/GenBank/DDBJ whole genome shotgun (WGS) entry which is preliminary data.</text>
</comment>
<keyword evidence="4" id="KW-0973">c-di-GMP</keyword>
<dbReference type="Pfam" id="PF08447">
    <property type="entry name" value="PAS_3"/>
    <property type="match status" value="1"/>
</dbReference>
<dbReference type="SUPFAM" id="SSF141868">
    <property type="entry name" value="EAL domain-like"/>
    <property type="match status" value="1"/>
</dbReference>
<dbReference type="CDD" id="cd01948">
    <property type="entry name" value="EAL"/>
    <property type="match status" value="1"/>
</dbReference>
<comment type="subcellular location">
    <subcellularLocation>
        <location evidence="2">Cell inner membrane</location>
    </subcellularLocation>
</comment>
<dbReference type="Gene3D" id="3.30.450.20">
    <property type="entry name" value="PAS domain"/>
    <property type="match status" value="3"/>
</dbReference>
<name>A0A7X0BTA3_9PSED</name>
<dbReference type="InterPro" id="IPR043128">
    <property type="entry name" value="Rev_trsase/Diguanyl_cyclase"/>
</dbReference>
<dbReference type="SMART" id="SM00267">
    <property type="entry name" value="GGDEF"/>
    <property type="match status" value="1"/>
</dbReference>
<dbReference type="FunFam" id="3.20.20.450:FF:000001">
    <property type="entry name" value="Cyclic di-GMP phosphodiesterase yahA"/>
    <property type="match status" value="1"/>
</dbReference>
<evidence type="ECO:0000313" key="11">
    <source>
        <dbReference type="Proteomes" id="UP000557193"/>
    </source>
</evidence>
<dbReference type="PANTHER" id="PTHR44757">
    <property type="entry name" value="DIGUANYLATE CYCLASE DGCP"/>
    <property type="match status" value="1"/>
</dbReference>
<dbReference type="Pfam" id="PF13426">
    <property type="entry name" value="PAS_9"/>
    <property type="match status" value="1"/>
</dbReference>
<dbReference type="InterPro" id="IPR001610">
    <property type="entry name" value="PAC"/>
</dbReference>
<dbReference type="SMART" id="SM00052">
    <property type="entry name" value="EAL"/>
    <property type="match status" value="1"/>
</dbReference>
<feature type="domain" description="PAC" evidence="7">
    <location>
        <begin position="351"/>
        <end position="403"/>
    </location>
</feature>
<dbReference type="PROSITE" id="PS50113">
    <property type="entry name" value="PAC"/>
    <property type="match status" value="3"/>
</dbReference>
<keyword evidence="11" id="KW-1185">Reference proteome</keyword>
<dbReference type="NCBIfam" id="TIGR00229">
    <property type="entry name" value="sensory_box"/>
    <property type="match status" value="3"/>
</dbReference>
<dbReference type="InterPro" id="IPR000700">
    <property type="entry name" value="PAS-assoc_C"/>
</dbReference>
<dbReference type="Pfam" id="PF13188">
    <property type="entry name" value="PAS_8"/>
    <property type="match status" value="1"/>
</dbReference>
<proteinExistence type="predicted"/>
<dbReference type="AlphaFoldDB" id="A0A7X0BTA3"/>
<dbReference type="RefSeq" id="WP_184683959.1">
    <property type="nucleotide sequence ID" value="NZ_JACHLL010000004.1"/>
</dbReference>
<organism evidence="10 11">
    <name type="scientific">Pseudomonas fluvialis</name>
    <dbReference type="NCBI Taxonomy" id="1793966"/>
    <lineage>
        <taxon>Bacteria</taxon>
        <taxon>Pseudomonadati</taxon>
        <taxon>Pseudomonadota</taxon>
        <taxon>Gammaproteobacteria</taxon>
        <taxon>Pseudomonadales</taxon>
        <taxon>Pseudomonadaceae</taxon>
        <taxon>Pseudomonas</taxon>
    </lineage>
</organism>
<comment type="cofactor">
    <cofactor evidence="1">
        <name>Mg(2+)</name>
        <dbReference type="ChEBI" id="CHEBI:18420"/>
    </cofactor>
</comment>
<evidence type="ECO:0000256" key="3">
    <source>
        <dbReference type="ARBA" id="ARBA00012282"/>
    </source>
</evidence>
<evidence type="ECO:0000313" key="10">
    <source>
        <dbReference type="EMBL" id="MBB6342462.1"/>
    </source>
</evidence>
<dbReference type="SUPFAM" id="SSF55073">
    <property type="entry name" value="Nucleotide cyclase"/>
    <property type="match status" value="1"/>
</dbReference>
<accession>A0A7X0BTA3</accession>
<dbReference type="InterPro" id="IPR000014">
    <property type="entry name" value="PAS"/>
</dbReference>
<dbReference type="EC" id="3.1.4.52" evidence="3"/>